<dbReference type="STRING" id="4097.A0A1S4DAV7"/>
<dbReference type="PaxDb" id="4097-A0A1S4DAV7"/>
<keyword evidence="5 9" id="KW-0560">Oxidoreductase</keyword>
<dbReference type="InterPro" id="IPR002401">
    <property type="entry name" value="Cyt_P450_E_grp-I"/>
</dbReference>
<dbReference type="Pfam" id="PF00067">
    <property type="entry name" value="p450"/>
    <property type="match status" value="1"/>
</dbReference>
<dbReference type="SMR" id="A0A1S4DAV7"/>
<evidence type="ECO:0000313" key="11">
    <source>
        <dbReference type="RefSeq" id="XP_016510493.1"/>
    </source>
</evidence>
<dbReference type="GO" id="GO:0005506">
    <property type="term" value="F:iron ion binding"/>
    <property type="evidence" value="ECO:0007669"/>
    <property type="project" value="InterPro"/>
</dbReference>
<keyword evidence="10" id="KW-0812">Transmembrane</keyword>
<evidence type="ECO:0000256" key="8">
    <source>
        <dbReference type="PIRSR" id="PIRSR602401-1"/>
    </source>
</evidence>
<comment type="similarity">
    <text evidence="2 9">Belongs to the cytochrome P450 family.</text>
</comment>
<protein>
    <submittedName>
        <fullName evidence="11">Isoleucine N-monooxygenase 2-like</fullName>
    </submittedName>
</protein>
<keyword evidence="3 8" id="KW-0349">Heme</keyword>
<sequence>MESAINSVDRAFRNHKEIKIMIRNFKFPNIFYFFQMVSAFFSYITTLWQIFFSIILKITSKLLSITRNKPLLPPGPKPWPIVGCIPQMVLNKKPAFEWIHKLMEEMDTEIACIRLGNVHVIPVTSPELACLFLKNQDSIFSSRPICMSANLVSNGYLNLGSVPMGDQWMKRRRIISSHVLSATSFQWLRHKRDEEADHLLRFVYHQCINKCLVINLRKVTRYYSANVIKNMIFSKRLLGKSIIQNGGPLVELQEDQEKQIDAIFTLLEYFHSFSISDYLPWLSGFDLDGHKAIIKKAFAIATKYIDLEIDERIHIWKNGNKTVEEDILDVLIILKDTNGNPMLNDKEIKAQVLELMLATIDNPSHAVECTIKEMLNQPKIMQRATEEIDNVIGSNRLVQESDLPQLNYVKACIKESFRLHPLAAFNVPHVSISDSVVGEYFIPKGSAVLLSRLGLGRNPRVWDDPMKFKPERHISEEGGDVVFTDSELRLLSFSIGRRGCPGVKLGSTITTMLLARLLQGFTWSLPSNSPGNDLTNDYPECVLLCTMPFFAEAKPRLPKDMYP</sequence>
<dbReference type="RefSeq" id="XP_016510493.1">
    <property type="nucleotide sequence ID" value="XM_016655007.1"/>
</dbReference>
<name>A0A1S4DAV7_TOBAC</name>
<feature type="transmembrane region" description="Helical" evidence="10">
    <location>
        <begin position="30"/>
        <end position="56"/>
    </location>
</feature>
<keyword evidence="10" id="KW-1133">Transmembrane helix</keyword>
<dbReference type="AlphaFoldDB" id="A0A1S4DAV7"/>
<dbReference type="PANTHER" id="PTHR47944:SF4">
    <property type="entry name" value="OS09G0441700 PROTEIN"/>
    <property type="match status" value="1"/>
</dbReference>
<evidence type="ECO:0000256" key="10">
    <source>
        <dbReference type="SAM" id="Phobius"/>
    </source>
</evidence>
<gene>
    <name evidence="11" type="primary">LOC107827803</name>
</gene>
<keyword evidence="4 8" id="KW-0479">Metal-binding</keyword>
<evidence type="ECO:0000256" key="9">
    <source>
        <dbReference type="RuleBase" id="RU000461"/>
    </source>
</evidence>
<accession>A0A1S4DAV7</accession>
<proteinExistence type="inferred from homology"/>
<dbReference type="PANTHER" id="PTHR47944">
    <property type="entry name" value="CYTOCHROME P450 98A9"/>
    <property type="match status" value="1"/>
</dbReference>
<dbReference type="PROSITE" id="PS00086">
    <property type="entry name" value="CYTOCHROME_P450"/>
    <property type="match status" value="1"/>
</dbReference>
<comment type="cofactor">
    <cofactor evidence="1 8">
        <name>heme</name>
        <dbReference type="ChEBI" id="CHEBI:30413"/>
    </cofactor>
</comment>
<dbReference type="GO" id="GO:0044550">
    <property type="term" value="P:secondary metabolite biosynthetic process"/>
    <property type="evidence" value="ECO:0007669"/>
    <property type="project" value="UniProtKB-ARBA"/>
</dbReference>
<evidence type="ECO:0000256" key="2">
    <source>
        <dbReference type="ARBA" id="ARBA00010617"/>
    </source>
</evidence>
<dbReference type="PRINTS" id="PR00463">
    <property type="entry name" value="EP450I"/>
</dbReference>
<dbReference type="InterPro" id="IPR001128">
    <property type="entry name" value="Cyt_P450"/>
</dbReference>
<reference evidence="11" key="1">
    <citation type="submission" date="2025-08" db="UniProtKB">
        <authorList>
            <consortium name="RefSeq"/>
        </authorList>
    </citation>
    <scope>IDENTIFICATION</scope>
</reference>
<dbReference type="GO" id="GO:0016709">
    <property type="term" value="F:oxidoreductase activity, acting on paired donors, with incorporation or reduction of molecular oxygen, NAD(P)H as one donor, and incorporation of one atom of oxygen"/>
    <property type="evidence" value="ECO:0000318"/>
    <property type="project" value="GO_Central"/>
</dbReference>
<evidence type="ECO:0000256" key="5">
    <source>
        <dbReference type="ARBA" id="ARBA00023002"/>
    </source>
</evidence>
<dbReference type="GO" id="GO:0020037">
    <property type="term" value="F:heme binding"/>
    <property type="evidence" value="ECO:0007669"/>
    <property type="project" value="InterPro"/>
</dbReference>
<dbReference type="OrthoDB" id="2789670at2759"/>
<keyword evidence="10" id="KW-0472">Membrane</keyword>
<keyword evidence="6 8" id="KW-0408">Iron</keyword>
<dbReference type="Gene3D" id="1.10.630.10">
    <property type="entry name" value="Cytochrome P450"/>
    <property type="match status" value="1"/>
</dbReference>
<keyword evidence="7 9" id="KW-0503">Monooxygenase</keyword>
<dbReference type="OMA" id="QCINHEN"/>
<evidence type="ECO:0000256" key="3">
    <source>
        <dbReference type="ARBA" id="ARBA00022617"/>
    </source>
</evidence>
<organism evidence="11">
    <name type="scientific">Nicotiana tabacum</name>
    <name type="common">Common tobacco</name>
    <dbReference type="NCBI Taxonomy" id="4097"/>
    <lineage>
        <taxon>Eukaryota</taxon>
        <taxon>Viridiplantae</taxon>
        <taxon>Streptophyta</taxon>
        <taxon>Embryophyta</taxon>
        <taxon>Tracheophyta</taxon>
        <taxon>Spermatophyta</taxon>
        <taxon>Magnoliopsida</taxon>
        <taxon>eudicotyledons</taxon>
        <taxon>Gunneridae</taxon>
        <taxon>Pentapetalae</taxon>
        <taxon>asterids</taxon>
        <taxon>lamiids</taxon>
        <taxon>Solanales</taxon>
        <taxon>Solanaceae</taxon>
        <taxon>Nicotianoideae</taxon>
        <taxon>Nicotianeae</taxon>
        <taxon>Nicotiana</taxon>
    </lineage>
</organism>
<feature type="binding site" description="axial binding residue" evidence="8">
    <location>
        <position position="500"/>
    </location>
    <ligand>
        <name>heme</name>
        <dbReference type="ChEBI" id="CHEBI:30413"/>
    </ligand>
    <ligandPart>
        <name>Fe</name>
        <dbReference type="ChEBI" id="CHEBI:18248"/>
    </ligandPart>
</feature>
<evidence type="ECO:0000256" key="1">
    <source>
        <dbReference type="ARBA" id="ARBA00001971"/>
    </source>
</evidence>
<dbReference type="InterPro" id="IPR017972">
    <property type="entry name" value="Cyt_P450_CS"/>
</dbReference>
<dbReference type="PRINTS" id="PR00385">
    <property type="entry name" value="P450"/>
</dbReference>
<dbReference type="KEGG" id="nta:107827803"/>
<evidence type="ECO:0000256" key="6">
    <source>
        <dbReference type="ARBA" id="ARBA00023004"/>
    </source>
</evidence>
<dbReference type="SUPFAM" id="SSF48264">
    <property type="entry name" value="Cytochrome P450"/>
    <property type="match status" value="1"/>
</dbReference>
<evidence type="ECO:0000256" key="7">
    <source>
        <dbReference type="ARBA" id="ARBA00023033"/>
    </source>
</evidence>
<dbReference type="GO" id="GO:0016020">
    <property type="term" value="C:membrane"/>
    <property type="evidence" value="ECO:0000318"/>
    <property type="project" value="GO_Central"/>
</dbReference>
<evidence type="ECO:0000256" key="4">
    <source>
        <dbReference type="ARBA" id="ARBA00022723"/>
    </source>
</evidence>
<dbReference type="InterPro" id="IPR036396">
    <property type="entry name" value="Cyt_P450_sf"/>
</dbReference>